<feature type="domain" description="Response regulatory" evidence="5">
    <location>
        <begin position="33"/>
        <end position="150"/>
    </location>
</feature>
<dbReference type="AlphaFoldDB" id="A0A285SEN2"/>
<dbReference type="Proteomes" id="UP000219331">
    <property type="component" value="Unassembled WGS sequence"/>
</dbReference>
<evidence type="ECO:0000256" key="2">
    <source>
        <dbReference type="ARBA" id="ARBA00023125"/>
    </source>
</evidence>
<keyword evidence="1 3" id="KW-0597">Phosphoprotein</keyword>
<evidence type="ECO:0000259" key="5">
    <source>
        <dbReference type="PROSITE" id="PS50110"/>
    </source>
</evidence>
<dbReference type="Gene3D" id="1.10.10.10">
    <property type="entry name" value="Winged helix-like DNA-binding domain superfamily/Winged helix DNA-binding domain"/>
    <property type="match status" value="1"/>
</dbReference>
<dbReference type="InterPro" id="IPR011006">
    <property type="entry name" value="CheY-like_superfamily"/>
</dbReference>
<dbReference type="PANTHER" id="PTHR45566">
    <property type="entry name" value="HTH-TYPE TRANSCRIPTIONAL REGULATOR YHJB-RELATED"/>
    <property type="match status" value="1"/>
</dbReference>
<feature type="domain" description="HTH luxR-type" evidence="4">
    <location>
        <begin position="175"/>
        <end position="240"/>
    </location>
</feature>
<dbReference type="GO" id="GO:0003677">
    <property type="term" value="F:DNA binding"/>
    <property type="evidence" value="ECO:0007669"/>
    <property type="project" value="UniProtKB-KW"/>
</dbReference>
<name>A0A285SEN2_9HYPH</name>
<dbReference type="SMART" id="SM00421">
    <property type="entry name" value="HTH_LUXR"/>
    <property type="match status" value="1"/>
</dbReference>
<evidence type="ECO:0000313" key="7">
    <source>
        <dbReference type="Proteomes" id="UP000219331"/>
    </source>
</evidence>
<dbReference type="SMR" id="A0A285SEN2"/>
<dbReference type="InterPro" id="IPR051015">
    <property type="entry name" value="EvgA-like"/>
</dbReference>
<evidence type="ECO:0000256" key="1">
    <source>
        <dbReference type="ARBA" id="ARBA00022553"/>
    </source>
</evidence>
<dbReference type="Pfam" id="PF00072">
    <property type="entry name" value="Response_reg"/>
    <property type="match status" value="1"/>
</dbReference>
<proteinExistence type="predicted"/>
<dbReference type="GO" id="GO:0006355">
    <property type="term" value="P:regulation of DNA-templated transcription"/>
    <property type="evidence" value="ECO:0007669"/>
    <property type="project" value="InterPro"/>
</dbReference>
<dbReference type="EMBL" id="OBML01000005">
    <property type="protein sequence ID" value="SOC06124.1"/>
    <property type="molecule type" value="Genomic_DNA"/>
</dbReference>
<dbReference type="InterPro" id="IPR000792">
    <property type="entry name" value="Tscrpt_reg_LuxR_C"/>
</dbReference>
<dbReference type="SMART" id="SM00448">
    <property type="entry name" value="REC"/>
    <property type="match status" value="1"/>
</dbReference>
<reference evidence="6 7" key="1">
    <citation type="submission" date="2017-08" db="EMBL/GenBank/DDBJ databases">
        <authorList>
            <person name="de Groot N.N."/>
        </authorList>
    </citation>
    <scope>NUCLEOTIDE SEQUENCE [LARGE SCALE GENOMIC DNA]</scope>
    <source>
        <strain evidence="6 7">USBA 352</strain>
    </source>
</reference>
<dbReference type="STRING" id="538381.GCA_001696535_02282"/>
<dbReference type="GO" id="GO:0000160">
    <property type="term" value="P:phosphorelay signal transduction system"/>
    <property type="evidence" value="ECO:0007669"/>
    <property type="project" value="InterPro"/>
</dbReference>
<evidence type="ECO:0000313" key="6">
    <source>
        <dbReference type="EMBL" id="SOC06124.1"/>
    </source>
</evidence>
<dbReference type="InterPro" id="IPR016032">
    <property type="entry name" value="Sig_transdc_resp-reg_C-effctor"/>
</dbReference>
<keyword evidence="7" id="KW-1185">Reference proteome</keyword>
<feature type="modified residue" description="4-aspartylphosphate" evidence="3">
    <location>
        <position position="85"/>
    </location>
</feature>
<sequence length="261" mass="27742">MCQLLADKAFEDHAFDAMVGETDMPVQSGAMAKFLIIDDHPLFREALHSAVTLAYPDADTQDAASLPEACDILAAEGGFDLALLDLSIPGVRGMDGLLHLRTNFPRLPVVVVSGHEDPKVVSQVIAYGAAGFIPKSAKKAALADAIQKVINGAVFVPDNLVAASDEQIDDHARDMINRVATLTPQQLKVLGMICDGLLNKQIAYELQVGETTVKAHVSEILRKLNVHSRTQVVIEMSKLEQASGLDPAGSVGHGRSGSTGD</sequence>
<protein>
    <submittedName>
        <fullName evidence="6">Two component transcriptional regulator, LuxR family</fullName>
    </submittedName>
</protein>
<dbReference type="PROSITE" id="PS50043">
    <property type="entry name" value="HTH_LUXR_2"/>
    <property type="match status" value="1"/>
</dbReference>
<dbReference type="CDD" id="cd06170">
    <property type="entry name" value="LuxR_C_like"/>
    <property type="match status" value="1"/>
</dbReference>
<dbReference type="PROSITE" id="PS50110">
    <property type="entry name" value="RESPONSE_REGULATORY"/>
    <property type="match status" value="1"/>
</dbReference>
<organism evidence="6 7">
    <name type="scientific">Stappia indica</name>
    <dbReference type="NCBI Taxonomy" id="538381"/>
    <lineage>
        <taxon>Bacteria</taxon>
        <taxon>Pseudomonadati</taxon>
        <taxon>Pseudomonadota</taxon>
        <taxon>Alphaproteobacteria</taxon>
        <taxon>Hyphomicrobiales</taxon>
        <taxon>Stappiaceae</taxon>
        <taxon>Stappia</taxon>
    </lineage>
</organism>
<accession>A0A285SEN2</accession>
<dbReference type="CDD" id="cd17535">
    <property type="entry name" value="REC_NarL-like"/>
    <property type="match status" value="1"/>
</dbReference>
<dbReference type="Gene3D" id="3.40.50.2300">
    <property type="match status" value="1"/>
</dbReference>
<dbReference type="InterPro" id="IPR058245">
    <property type="entry name" value="NreC/VraR/RcsB-like_REC"/>
</dbReference>
<dbReference type="SUPFAM" id="SSF52172">
    <property type="entry name" value="CheY-like"/>
    <property type="match status" value="1"/>
</dbReference>
<dbReference type="PRINTS" id="PR00038">
    <property type="entry name" value="HTHLUXR"/>
</dbReference>
<gene>
    <name evidence="6" type="ORF">SAMN05421512_1057</name>
</gene>
<evidence type="ECO:0000259" key="4">
    <source>
        <dbReference type="PROSITE" id="PS50043"/>
    </source>
</evidence>
<dbReference type="PANTHER" id="PTHR45566:SF1">
    <property type="entry name" value="HTH-TYPE TRANSCRIPTIONAL REGULATOR YHJB-RELATED"/>
    <property type="match status" value="1"/>
</dbReference>
<dbReference type="InterPro" id="IPR036388">
    <property type="entry name" value="WH-like_DNA-bd_sf"/>
</dbReference>
<dbReference type="Pfam" id="PF00196">
    <property type="entry name" value="GerE"/>
    <property type="match status" value="1"/>
</dbReference>
<keyword evidence="2" id="KW-0238">DNA-binding</keyword>
<evidence type="ECO:0000256" key="3">
    <source>
        <dbReference type="PROSITE-ProRule" id="PRU00169"/>
    </source>
</evidence>
<dbReference type="SUPFAM" id="SSF46894">
    <property type="entry name" value="C-terminal effector domain of the bipartite response regulators"/>
    <property type="match status" value="1"/>
</dbReference>
<dbReference type="InterPro" id="IPR001789">
    <property type="entry name" value="Sig_transdc_resp-reg_receiver"/>
</dbReference>